<dbReference type="AlphaFoldDB" id="A0A5N0VCK7"/>
<comment type="caution">
    <text evidence="1">The sequence shown here is derived from an EMBL/GenBank/DDBJ whole genome shotgun (WGS) entry which is preliminary data.</text>
</comment>
<dbReference type="RefSeq" id="WP_144759194.1">
    <property type="nucleotide sequence ID" value="NZ_VMNW02000010.1"/>
</dbReference>
<dbReference type="OrthoDB" id="5509947at2"/>
<evidence type="ECO:0000313" key="2">
    <source>
        <dbReference type="Proteomes" id="UP000319769"/>
    </source>
</evidence>
<dbReference type="Proteomes" id="UP000319769">
    <property type="component" value="Unassembled WGS sequence"/>
</dbReference>
<dbReference type="EMBL" id="VMNW02000010">
    <property type="protein sequence ID" value="KAA9163214.1"/>
    <property type="molecule type" value="Genomic_DNA"/>
</dbReference>
<proteinExistence type="predicted"/>
<name>A0A5N0VCK7_9PSEU</name>
<dbReference type="Pfam" id="PF13289">
    <property type="entry name" value="SIR2_2"/>
    <property type="match status" value="1"/>
</dbReference>
<evidence type="ECO:0000313" key="1">
    <source>
        <dbReference type="EMBL" id="KAA9163214.1"/>
    </source>
</evidence>
<dbReference type="SUPFAM" id="SSF52467">
    <property type="entry name" value="DHS-like NAD/FAD-binding domain"/>
    <property type="match status" value="1"/>
</dbReference>
<accession>A0A5N0VCK7</accession>
<organism evidence="1 2">
    <name type="scientific">Amycolatopsis acidicola</name>
    <dbReference type="NCBI Taxonomy" id="2596893"/>
    <lineage>
        <taxon>Bacteria</taxon>
        <taxon>Bacillati</taxon>
        <taxon>Actinomycetota</taxon>
        <taxon>Actinomycetes</taxon>
        <taxon>Pseudonocardiales</taxon>
        <taxon>Pseudonocardiaceae</taxon>
        <taxon>Amycolatopsis</taxon>
    </lineage>
</organism>
<reference evidence="1" key="1">
    <citation type="submission" date="2019-09" db="EMBL/GenBank/DDBJ databases">
        <authorList>
            <person name="Teo W.F.A."/>
            <person name="Duangmal K."/>
        </authorList>
    </citation>
    <scope>NUCLEOTIDE SEQUENCE [LARGE SCALE GENOMIC DNA]</scope>
    <source>
        <strain evidence="1">K81G1</strain>
    </source>
</reference>
<sequence length="1166" mass="131577">MWIRKVDFPVELVEKHREGKLVLFVGAGASIDAPASLPSFAKLTEDIAYDAVFEFEPSELDQPDVLLGRIDDTPFDVHRFVASKIDVAGSAPNKLHEAIGQLAVAGGPVRIVTTNYDLHLSTVLRQHLDRVDEFVGPALPTGDDFTGIVYLHGNLNSEHRHLIVTDRDFGRAYLRDAWAARFLERMFSTHTVLFIGYSHGDVVMRYLARGLTSDCDRYILTDQPESPGWRALGITPIGYHVTGNSHHELVNALDRWGTRASMGLLEHRQRIAGLVAGTPPEEPEDVSYLEAALSDPVQVRFFTEFARGEEWLSWAATQPVFREIFELVSQPTDLTHDLSHWFAENFVFSEDQTGRALSVVQQFESRLGLSLWTAIGHRLHIAGSPRPVWLTPWVLLLMQRIPDSANIDWLEYALLNSAWPADRALILVLFDYLSAPVLDLQHSFGAPDRPRFDVRLRASSHSLDEAWAALLRPNLPTVASDVAAFIERHLRHAFHLLTSAGSADGSWDPVSFRRSAIEPHEQDRHRESVDPLIDAARDCLQAMLDHGRPAGGHYVDAWTSSGIPVLQRIGIHGLAHRTDMNATAKIIYLRERDWLYNHRLRHEVFNLISVALRHTDAPTADALVGDVLAWPAEDDEEQRAYVQFNAMAWLHRVAPDLQSAAEALNRLREQHPEFEEREHPDFTHWSSFGIVTPQPALTADELHEKISADHDDALLELLQWQNSQSHWDGPNWHDTLASLSQAVRQYPDDGFAVLDSLHANDDIARSVIAGWSTANLNLTQANQVLERLVARNPEPLANELADLLGRGGQNESNPTEWHTFTAARILAIKVWDALTADVIPTDVEDWLTKAINAPAGKLAQFWTHAVAADWRAAGQSWAGLSHDVRDHLQTMLAGDNKPSALTETVLAAQVLFFFRADQQWCESHILPLLSWHNPERAYRAWNGYLIWGRYDDDRLLEAGMLDDYLETANHLPTFRGELQRQFLSHLAGIALTSDLEPLGWIRKFTSKAEPTDRVAWINQISWTMAQLPPEAVEHQWNRWMREYWLQRLDGTPLALTIDEASALATWTKHLTDSTAEAIELVLRHPARFTSHSDLLADWENETILQTPALYARLIAHLMQETRPPFWGGCEELRRIVPLLRLHAAPEDVQAILQAAVRLGCQGTDNW</sequence>
<dbReference type="InterPro" id="IPR029035">
    <property type="entry name" value="DHS-like_NAD/FAD-binding_dom"/>
</dbReference>
<keyword evidence="2" id="KW-1185">Reference proteome</keyword>
<gene>
    <name evidence="1" type="ORF">FPZ12_009415</name>
</gene>
<dbReference type="Gene3D" id="3.40.50.1220">
    <property type="entry name" value="TPP-binding domain"/>
    <property type="match status" value="1"/>
</dbReference>
<protein>
    <submittedName>
        <fullName evidence="1">DUF4020 domain-containing protein</fullName>
    </submittedName>
</protein>